<dbReference type="STRING" id="102285.A0A0R3T7Y1"/>
<proteinExistence type="predicted"/>
<gene>
    <name evidence="1" type="ORF">HNAJ_LOCUS3168</name>
</gene>
<protein>
    <submittedName>
        <fullName evidence="3">Ovule protein</fullName>
    </submittedName>
</protein>
<reference evidence="1 2" key="2">
    <citation type="submission" date="2018-11" db="EMBL/GenBank/DDBJ databases">
        <authorList>
            <consortium name="Pathogen Informatics"/>
        </authorList>
    </citation>
    <scope>NUCLEOTIDE SEQUENCE [LARGE SCALE GENOMIC DNA]</scope>
</reference>
<reference evidence="3" key="1">
    <citation type="submission" date="2017-02" db="UniProtKB">
        <authorList>
            <consortium name="WormBaseParasite"/>
        </authorList>
    </citation>
    <scope>IDENTIFICATION</scope>
</reference>
<evidence type="ECO:0000313" key="2">
    <source>
        <dbReference type="Proteomes" id="UP000278807"/>
    </source>
</evidence>
<evidence type="ECO:0000313" key="3">
    <source>
        <dbReference type="WBParaSite" id="HNAJ_0000316901-mRNA-1"/>
    </source>
</evidence>
<dbReference type="OrthoDB" id="205639at2759"/>
<dbReference type="EMBL" id="UZAE01001768">
    <property type="protein sequence ID" value="VDN99027.1"/>
    <property type="molecule type" value="Genomic_DNA"/>
</dbReference>
<dbReference type="Proteomes" id="UP000278807">
    <property type="component" value="Unassembled WGS sequence"/>
</dbReference>
<evidence type="ECO:0000313" key="1">
    <source>
        <dbReference type="EMBL" id="VDN99027.1"/>
    </source>
</evidence>
<keyword evidence="2" id="KW-1185">Reference proteome</keyword>
<dbReference type="WBParaSite" id="HNAJ_0000316901-mRNA-1">
    <property type="protein sequence ID" value="HNAJ_0000316901-mRNA-1"/>
    <property type="gene ID" value="HNAJ_0000316901"/>
</dbReference>
<organism evidence="3">
    <name type="scientific">Rodentolepis nana</name>
    <name type="common">Dwarf tapeworm</name>
    <name type="synonym">Hymenolepis nana</name>
    <dbReference type="NCBI Taxonomy" id="102285"/>
    <lineage>
        <taxon>Eukaryota</taxon>
        <taxon>Metazoa</taxon>
        <taxon>Spiralia</taxon>
        <taxon>Lophotrochozoa</taxon>
        <taxon>Platyhelminthes</taxon>
        <taxon>Cestoda</taxon>
        <taxon>Eucestoda</taxon>
        <taxon>Cyclophyllidea</taxon>
        <taxon>Hymenolepididae</taxon>
        <taxon>Rodentolepis</taxon>
    </lineage>
</organism>
<name>A0A0R3T7Y1_RODNA</name>
<dbReference type="AlphaFoldDB" id="A0A0R3T7Y1"/>
<sequence>MWHSYFGYNIPQGVCLGLLGLETKLKSACCDLVFANSQVEAEWHRWESERVKETAEALSTLSSAYVAYWSSLAESWRDVNALLNNPPQSTNASGNVVETDLLLESTSVDATPTATELTKDSLLKSNSVEITSCHGCSPNVPDLSSLSKDTGRNLEDQKEREWTVVDLSDSPCVEKKLESTAIESD</sequence>
<accession>A0A0R3T7Y1</accession>